<dbReference type="InterPro" id="IPR000086">
    <property type="entry name" value="NUDIX_hydrolase_dom"/>
</dbReference>
<dbReference type="STRING" id="5888.A0BHM7"/>
<dbReference type="HOGENOM" id="CLU_062658_0_1_1"/>
<dbReference type="EMBL" id="CT867995">
    <property type="protein sequence ID" value="CAK58044.1"/>
    <property type="molecule type" value="Genomic_DNA"/>
</dbReference>
<evidence type="ECO:0000259" key="2">
    <source>
        <dbReference type="PROSITE" id="PS51462"/>
    </source>
</evidence>
<gene>
    <name evidence="3" type="ORF">GSPATT00029079001</name>
</gene>
<reference evidence="3 4" key="1">
    <citation type="journal article" date="2006" name="Nature">
        <title>Global trends of whole-genome duplications revealed by the ciliate Paramecium tetraurelia.</title>
        <authorList>
            <consortium name="Genoscope"/>
            <person name="Aury J.-M."/>
            <person name="Jaillon O."/>
            <person name="Duret L."/>
            <person name="Noel B."/>
            <person name="Jubin C."/>
            <person name="Porcel B.M."/>
            <person name="Segurens B."/>
            <person name="Daubin V."/>
            <person name="Anthouard V."/>
            <person name="Aiach N."/>
            <person name="Arnaiz O."/>
            <person name="Billaut A."/>
            <person name="Beisson J."/>
            <person name="Blanc I."/>
            <person name="Bouhouche K."/>
            <person name="Camara F."/>
            <person name="Duharcourt S."/>
            <person name="Guigo R."/>
            <person name="Gogendeau D."/>
            <person name="Katinka M."/>
            <person name="Keller A.-M."/>
            <person name="Kissmehl R."/>
            <person name="Klotz C."/>
            <person name="Koll F."/>
            <person name="Le Moue A."/>
            <person name="Lepere C."/>
            <person name="Malinsky S."/>
            <person name="Nowacki M."/>
            <person name="Nowak J.K."/>
            <person name="Plattner H."/>
            <person name="Poulain J."/>
            <person name="Ruiz F."/>
            <person name="Serrano V."/>
            <person name="Zagulski M."/>
            <person name="Dessen P."/>
            <person name="Betermier M."/>
            <person name="Weissenbach J."/>
            <person name="Scarpelli C."/>
            <person name="Schachter V."/>
            <person name="Sperling L."/>
            <person name="Meyer E."/>
            <person name="Cohen J."/>
            <person name="Wincker P."/>
        </authorList>
    </citation>
    <scope>NUCLEOTIDE SEQUENCE [LARGE SCALE GENOMIC DNA]</scope>
    <source>
        <strain evidence="3 4">Stock d4-2</strain>
    </source>
</reference>
<dbReference type="CDD" id="cd18888">
    <property type="entry name" value="NUDIX_ADPRase_Nudt5"/>
    <property type="match status" value="1"/>
</dbReference>
<keyword evidence="4" id="KW-1185">Reference proteome</keyword>
<accession>A0BHM7</accession>
<dbReference type="InterPro" id="IPR015797">
    <property type="entry name" value="NUDIX_hydrolase-like_dom_sf"/>
</dbReference>
<evidence type="ECO:0000313" key="3">
    <source>
        <dbReference type="EMBL" id="CAK58044.1"/>
    </source>
</evidence>
<organism evidence="3 4">
    <name type="scientific">Paramecium tetraurelia</name>
    <dbReference type="NCBI Taxonomy" id="5888"/>
    <lineage>
        <taxon>Eukaryota</taxon>
        <taxon>Sar</taxon>
        <taxon>Alveolata</taxon>
        <taxon>Ciliophora</taxon>
        <taxon>Intramacronucleata</taxon>
        <taxon>Oligohymenophorea</taxon>
        <taxon>Peniculida</taxon>
        <taxon>Parameciidae</taxon>
        <taxon>Paramecium</taxon>
    </lineage>
</organism>
<evidence type="ECO:0000256" key="1">
    <source>
        <dbReference type="ARBA" id="ARBA00022801"/>
    </source>
</evidence>
<proteinExistence type="predicted"/>
<dbReference type="FunFam" id="3.90.79.10:FF:000152">
    <property type="entry name" value="Uncharacterized protein"/>
    <property type="match status" value="1"/>
</dbReference>
<dbReference type="KEGG" id="ptm:GSPATT00029079001"/>
<dbReference type="OMA" id="NDPGLCN"/>
<dbReference type="OrthoDB" id="10249920at2759"/>
<dbReference type="GO" id="GO:0016787">
    <property type="term" value="F:hydrolase activity"/>
    <property type="evidence" value="ECO:0007669"/>
    <property type="project" value="UniProtKB-KW"/>
</dbReference>
<dbReference type="Pfam" id="PF00293">
    <property type="entry name" value="NUDIX"/>
    <property type="match status" value="1"/>
</dbReference>
<dbReference type="PANTHER" id="PTHR11839">
    <property type="entry name" value="UDP/ADP-SUGAR PYROPHOSPHATASE"/>
    <property type="match status" value="1"/>
</dbReference>
<dbReference type="InParanoid" id="A0BHM7"/>
<dbReference type="GeneID" id="5011226"/>
<evidence type="ECO:0000313" key="4">
    <source>
        <dbReference type="Proteomes" id="UP000000600"/>
    </source>
</evidence>
<dbReference type="GO" id="GO:0019693">
    <property type="term" value="P:ribose phosphate metabolic process"/>
    <property type="evidence" value="ECO:0000318"/>
    <property type="project" value="GO_Central"/>
</dbReference>
<dbReference type="PROSITE" id="PS51462">
    <property type="entry name" value="NUDIX"/>
    <property type="match status" value="1"/>
</dbReference>
<dbReference type="AlphaFoldDB" id="A0BHM7"/>
<dbReference type="GO" id="GO:0006753">
    <property type="term" value="P:nucleoside phosphate metabolic process"/>
    <property type="evidence" value="ECO:0000318"/>
    <property type="project" value="GO_Central"/>
</dbReference>
<feature type="domain" description="Nudix hydrolase" evidence="2">
    <location>
        <begin position="43"/>
        <end position="190"/>
    </location>
</feature>
<name>A0BHM7_PARTE</name>
<dbReference type="Proteomes" id="UP000000600">
    <property type="component" value="Unassembled WGS sequence"/>
</dbReference>
<dbReference type="Gene3D" id="3.90.79.10">
    <property type="entry name" value="Nucleoside Triphosphate Pyrophosphohydrolase"/>
    <property type="match status" value="1"/>
</dbReference>
<keyword evidence="1" id="KW-0378">Hydrolase</keyword>
<dbReference type="RefSeq" id="XP_001425442.1">
    <property type="nucleotide sequence ID" value="XM_001425405.1"/>
</dbReference>
<sequence length="198" mass="23174">MDFNTKVDEQLIYEGKWLHYKFLHFEVNGHKKIWEFVERPPGHRGGVEIIPIINYKEKPSQLILIANFRPPIRKFCLEFPSGLVDQEGTIEENGLREIKEETGYTAQIRHFQYNGVRIRNDPWKSTENEVSIIVDIDGDSEVNLNPKQELESDENIIVYKMNMGKTLADEILQLAQEKDYEISGLLWFFALGQQFTNQ</sequence>
<dbReference type="PANTHER" id="PTHR11839:SF1">
    <property type="entry name" value="ADP-SUGAR PYROPHOSPHATASE"/>
    <property type="match status" value="1"/>
</dbReference>
<dbReference type="eggNOG" id="KOG3041">
    <property type="taxonomic scope" value="Eukaryota"/>
</dbReference>
<dbReference type="SUPFAM" id="SSF55811">
    <property type="entry name" value="Nudix"/>
    <property type="match status" value="1"/>
</dbReference>
<protein>
    <recommendedName>
        <fullName evidence="2">Nudix hydrolase domain-containing protein</fullName>
    </recommendedName>
</protein>